<sequence>MAPLPRSLGRTARADQHVGPLRARITWFTADIDPHKLLLSHDAGRWDLLVMPPETGAKATARLLAAASDHDGPTLTASALIAADEARYGVTATDGPLDHGGHFP</sequence>
<gene>
    <name evidence="1" type="ORF">SBD_5212</name>
</gene>
<dbReference type="Pfam" id="PF19457">
    <property type="entry name" value="DUF5994"/>
    <property type="match status" value="1"/>
</dbReference>
<accession>M3EX14</accession>
<dbReference type="InterPro" id="IPR046036">
    <property type="entry name" value="DUF5994"/>
</dbReference>
<dbReference type="Proteomes" id="UP000030760">
    <property type="component" value="Unassembled WGS sequence"/>
</dbReference>
<evidence type="ECO:0000313" key="2">
    <source>
        <dbReference type="Proteomes" id="UP000030760"/>
    </source>
</evidence>
<organism evidence="1 2">
    <name type="scientific">Streptomyces bottropensis ATCC 25435</name>
    <dbReference type="NCBI Taxonomy" id="1054862"/>
    <lineage>
        <taxon>Bacteria</taxon>
        <taxon>Bacillati</taxon>
        <taxon>Actinomycetota</taxon>
        <taxon>Actinomycetes</taxon>
        <taxon>Kitasatosporales</taxon>
        <taxon>Streptomycetaceae</taxon>
        <taxon>Streptomyces</taxon>
    </lineage>
</organism>
<reference evidence="2" key="1">
    <citation type="journal article" date="2013" name="Genome Announc.">
        <title>Draft Genome Sequence of Streptomyces bottropensis ATCC 25435, a Bottromycin-Producing Actinomycete.</title>
        <authorList>
            <person name="Zhang H."/>
            <person name="Zhou W."/>
            <person name="Zhuang Y."/>
            <person name="Liang X."/>
            <person name="Liu T."/>
        </authorList>
    </citation>
    <scope>NUCLEOTIDE SEQUENCE [LARGE SCALE GENOMIC DNA]</scope>
    <source>
        <strain evidence="2">ATCC 25435</strain>
    </source>
</reference>
<proteinExistence type="predicted"/>
<protein>
    <submittedName>
        <fullName evidence="1">Uncharacterized protein</fullName>
    </submittedName>
</protein>
<dbReference type="AlphaFoldDB" id="M3EX14"/>
<name>M3EX14_9ACTN</name>
<evidence type="ECO:0000313" key="1">
    <source>
        <dbReference type="EMBL" id="EMF53668.1"/>
    </source>
</evidence>
<dbReference type="EMBL" id="KB405089">
    <property type="protein sequence ID" value="EMF53668.1"/>
    <property type="molecule type" value="Genomic_DNA"/>
</dbReference>